<evidence type="ECO:0000313" key="5">
    <source>
        <dbReference type="EMBL" id="NBC71901.1"/>
    </source>
</evidence>
<dbReference type="EMBL" id="JAAAMU010000014">
    <property type="protein sequence ID" value="NBC71901.1"/>
    <property type="molecule type" value="Genomic_DNA"/>
</dbReference>
<dbReference type="GO" id="GO:0006355">
    <property type="term" value="P:regulation of DNA-templated transcription"/>
    <property type="evidence" value="ECO:0007669"/>
    <property type="project" value="InterPro"/>
</dbReference>
<dbReference type="SUPFAM" id="SSF52540">
    <property type="entry name" value="P-loop containing nucleoside triphosphate hydrolases"/>
    <property type="match status" value="1"/>
</dbReference>
<dbReference type="SUPFAM" id="SSF46894">
    <property type="entry name" value="C-terminal effector domain of the bipartite response regulators"/>
    <property type="match status" value="1"/>
</dbReference>
<keyword evidence="6" id="KW-1185">Reference proteome</keyword>
<keyword evidence="3" id="KW-0804">Transcription</keyword>
<keyword evidence="2" id="KW-0238">DNA-binding</keyword>
<dbReference type="InterPro" id="IPR041617">
    <property type="entry name" value="TPR_MalT"/>
</dbReference>
<dbReference type="InterPro" id="IPR016032">
    <property type="entry name" value="Sig_transdc_resp-reg_C-effctor"/>
</dbReference>
<dbReference type="AlphaFoldDB" id="A0A7X4YUN3"/>
<keyword evidence="1" id="KW-0805">Transcription regulation</keyword>
<dbReference type="InterPro" id="IPR011990">
    <property type="entry name" value="TPR-like_helical_dom_sf"/>
</dbReference>
<dbReference type="PROSITE" id="PS50043">
    <property type="entry name" value="HTH_LUXR_2"/>
    <property type="match status" value="1"/>
</dbReference>
<sequence>MWNYRNRQHSGNGTIGSLNGVFAFLITAQAKRLVNASRPKQFADFQRSKNCRKTRLARQGTMVYHKLHTFLCLHGCWSLPYQTKKVLFCLEKEKHDLSPQPQGIQANFALQKLRYSFRAIFVEESTVIVSTKFQIPHIRNTVVSRPKLMRKLNEGMETKLTLVSAQAGYGKSTALCEWVKQCGAVAAWVSLDQHDNEWISFWSCVTASIQERIPGFGQTMGRLLEKGPSESSEPMIKELLNELNQLTGELVIILDDYHFIELPDIHQSLSYLLEHFPPHIHLYIASRTDLPIPTARLLAKGELHAIQMQDLRFELEEGVVFFRDTTDLSLTKGQITELFQQTEGWVSGLQLAAISLKRSTNINQSIQQFTGQQHHISDYLLEEVFQHQSETMRSFLLETSILSRMNHSLCQAVTGQMNSQEQLERLEQLNLFIIPLDEGRNWYRYHHLLSDFLRQLGSRTDSDKWIQAHIRAANWLEKHGFDEEAVEHYLEGQQFADVIRLIEKNPPALMQSKSAALMRWVTVLPESSFAEKPMIEMFYIAVMMLGGKWEAAFQRMEQTKVRFEALQGQLPDIDRNKVMGNIYFYCGMACYLQNDFVRASDYLALTERYMPEGSYFQVMGVNRYDGYSRNYDQLTLMKDLYAAEDFILKWIKAWEHKENYPFIGYFYLAYIHLLYEWNRLEEAEFYLGQSLGRKDHQPFARIMIQLGIAASRIEQAKGNPKRASERLVQLKSKIDSPDYALFIMKIETEQAYLSLRQGSPQDALDWLQRCGLAHTDEVSLNLMAEHLILARVLAACERIEEALCLLERLYLLVCEGDCVRDRTKVLIVQSVMLWHSGQTEAALIPLGTALDLAKPDGYIRSFIDEGFVMAEMLNAYSKVRQDSNSSSGSYVKQLLRAMNDTPEVDRSPKGILTGQEYKILLLIADRLMNKEIAERLNITVDTVKFHIKNIYKKLGVNNRKQALQLAKQV</sequence>
<name>A0A7X4YUN3_9BACL</name>
<dbReference type="Proteomes" id="UP000558113">
    <property type="component" value="Unassembled WGS sequence"/>
</dbReference>
<dbReference type="PANTHER" id="PTHR44688">
    <property type="entry name" value="DNA-BINDING TRANSCRIPTIONAL ACTIVATOR DEVR_DOSR"/>
    <property type="match status" value="1"/>
</dbReference>
<dbReference type="RefSeq" id="WP_161702320.1">
    <property type="nucleotide sequence ID" value="NZ_JAAAMU010000014.1"/>
</dbReference>
<gene>
    <name evidence="5" type="ORF">GT003_23130</name>
</gene>
<dbReference type="Gene3D" id="3.40.50.300">
    <property type="entry name" value="P-loop containing nucleotide triphosphate hydrolases"/>
    <property type="match status" value="1"/>
</dbReference>
<dbReference type="PANTHER" id="PTHR44688:SF16">
    <property type="entry name" value="DNA-BINDING TRANSCRIPTIONAL ACTIVATOR DEVR_DOSR"/>
    <property type="match status" value="1"/>
</dbReference>
<dbReference type="SMART" id="SM00421">
    <property type="entry name" value="HTH_LUXR"/>
    <property type="match status" value="1"/>
</dbReference>
<dbReference type="PRINTS" id="PR00038">
    <property type="entry name" value="HTHLUXR"/>
</dbReference>
<dbReference type="Gene3D" id="1.10.10.10">
    <property type="entry name" value="Winged helix-like DNA-binding domain superfamily/Winged helix DNA-binding domain"/>
    <property type="match status" value="1"/>
</dbReference>
<feature type="domain" description="HTH luxR-type" evidence="4">
    <location>
        <begin position="905"/>
        <end position="969"/>
    </location>
</feature>
<dbReference type="Pfam" id="PF00196">
    <property type="entry name" value="GerE"/>
    <property type="match status" value="1"/>
</dbReference>
<dbReference type="Pfam" id="PF17874">
    <property type="entry name" value="TPR_MalT"/>
    <property type="match status" value="1"/>
</dbReference>
<evidence type="ECO:0000259" key="4">
    <source>
        <dbReference type="PROSITE" id="PS50043"/>
    </source>
</evidence>
<comment type="caution">
    <text evidence="5">The sequence shown here is derived from an EMBL/GenBank/DDBJ whole genome shotgun (WGS) entry which is preliminary data.</text>
</comment>
<dbReference type="InterPro" id="IPR000792">
    <property type="entry name" value="Tscrpt_reg_LuxR_C"/>
</dbReference>
<dbReference type="SUPFAM" id="SSF48452">
    <property type="entry name" value="TPR-like"/>
    <property type="match status" value="1"/>
</dbReference>
<reference evidence="5 6" key="1">
    <citation type="submission" date="2020-01" db="EMBL/GenBank/DDBJ databases">
        <title>Paenibacillus soybeanensis sp. nov. isolated from the nodules of soybean (Glycine max(L.) Merr).</title>
        <authorList>
            <person name="Wang H."/>
        </authorList>
    </citation>
    <scope>NUCLEOTIDE SEQUENCE [LARGE SCALE GENOMIC DNA]</scope>
    <source>
        <strain evidence="5 6">DSM 23054</strain>
    </source>
</reference>
<dbReference type="InterPro" id="IPR059106">
    <property type="entry name" value="WHD_MalT"/>
</dbReference>
<organism evidence="5 6">
    <name type="scientific">Paenibacillus sacheonensis</name>
    <dbReference type="NCBI Taxonomy" id="742054"/>
    <lineage>
        <taxon>Bacteria</taxon>
        <taxon>Bacillati</taxon>
        <taxon>Bacillota</taxon>
        <taxon>Bacilli</taxon>
        <taxon>Bacillales</taxon>
        <taxon>Paenibacillaceae</taxon>
        <taxon>Paenibacillus</taxon>
    </lineage>
</organism>
<protein>
    <recommendedName>
        <fullName evidence="4">HTH luxR-type domain-containing protein</fullName>
    </recommendedName>
</protein>
<dbReference type="InterPro" id="IPR036388">
    <property type="entry name" value="WH-like_DNA-bd_sf"/>
</dbReference>
<accession>A0A7X4YUN3</accession>
<evidence type="ECO:0000256" key="2">
    <source>
        <dbReference type="ARBA" id="ARBA00023125"/>
    </source>
</evidence>
<evidence type="ECO:0000256" key="1">
    <source>
        <dbReference type="ARBA" id="ARBA00023015"/>
    </source>
</evidence>
<dbReference type="InterPro" id="IPR027417">
    <property type="entry name" value="P-loop_NTPase"/>
</dbReference>
<proteinExistence type="predicted"/>
<dbReference type="GO" id="GO:0003677">
    <property type="term" value="F:DNA binding"/>
    <property type="evidence" value="ECO:0007669"/>
    <property type="project" value="UniProtKB-KW"/>
</dbReference>
<evidence type="ECO:0000313" key="6">
    <source>
        <dbReference type="Proteomes" id="UP000558113"/>
    </source>
</evidence>
<evidence type="ECO:0000256" key="3">
    <source>
        <dbReference type="ARBA" id="ARBA00023163"/>
    </source>
</evidence>
<dbReference type="Gene3D" id="1.25.40.10">
    <property type="entry name" value="Tetratricopeptide repeat domain"/>
    <property type="match status" value="1"/>
</dbReference>
<dbReference type="Pfam" id="PF25873">
    <property type="entry name" value="WHD_MalT"/>
    <property type="match status" value="1"/>
</dbReference>
<dbReference type="CDD" id="cd06170">
    <property type="entry name" value="LuxR_C_like"/>
    <property type="match status" value="1"/>
</dbReference>
<dbReference type="OrthoDB" id="1137593at2"/>